<evidence type="ECO:0000256" key="3">
    <source>
        <dbReference type="ARBA" id="ARBA00022679"/>
    </source>
</evidence>
<dbReference type="RefSeq" id="WP_143410470.1">
    <property type="nucleotide sequence ID" value="NZ_VHSF01000002.1"/>
</dbReference>
<dbReference type="AlphaFoldDB" id="A0A550I2H5"/>
<comment type="cofactor">
    <cofactor evidence="1">
        <name>pyridoxal 5'-phosphate</name>
        <dbReference type="ChEBI" id="CHEBI:597326"/>
    </cofactor>
</comment>
<sequence>MELFDVYPLYDITPVKGEGCYVFDVSGKKYLDLYGGHAVISVGHAHPEYVKSIQEQAAKLGFYSNSIKNPLQQELADKLEKVSGVKDYSLFLCSSGAEANENALKVASFQTGKDRIIYFENAFHGRTSGVVAITDNESIKAPFNLGHKATKLAFNDTESLKNEIEKGDVAAVIFEVIQGVGGLDEAESEFYRSAAELCKENQVMLIADEVQSGYGRTGDFFAFQKHGIRPDIITMAKGMGNGFPIGGILTDNNIQPKYGMLGTTFGGNHLACSAGISVLDIIQNENLMENAAEVSEFVKAEATKIPEIKKIKGRGLMIGLEFDFEIAALRKEILFEHQIFTGASSNKKLLRILPPLNIKKEHFESFFSALKAALKDQNKNILTSSCPEASGDSASLRS</sequence>
<evidence type="ECO:0000256" key="2">
    <source>
        <dbReference type="ARBA" id="ARBA00022576"/>
    </source>
</evidence>
<evidence type="ECO:0000313" key="6">
    <source>
        <dbReference type="EMBL" id="TRO65176.1"/>
    </source>
</evidence>
<dbReference type="PANTHER" id="PTHR11986">
    <property type="entry name" value="AMINOTRANSFERASE CLASS III"/>
    <property type="match status" value="1"/>
</dbReference>
<dbReference type="Pfam" id="PF00202">
    <property type="entry name" value="Aminotran_3"/>
    <property type="match status" value="1"/>
</dbReference>
<dbReference type="PANTHER" id="PTHR11986:SF79">
    <property type="entry name" value="ACETYLORNITHINE AMINOTRANSFERASE, MITOCHONDRIAL"/>
    <property type="match status" value="1"/>
</dbReference>
<gene>
    <name evidence="6" type="ORF">FGM01_07140</name>
</gene>
<organism evidence="6 7">
    <name type="scientific">Christiangramia sabulilitoris</name>
    <dbReference type="NCBI Taxonomy" id="2583991"/>
    <lineage>
        <taxon>Bacteria</taxon>
        <taxon>Pseudomonadati</taxon>
        <taxon>Bacteroidota</taxon>
        <taxon>Flavobacteriia</taxon>
        <taxon>Flavobacteriales</taxon>
        <taxon>Flavobacteriaceae</taxon>
        <taxon>Christiangramia</taxon>
    </lineage>
</organism>
<name>A0A550I2H5_9FLAO</name>
<comment type="caution">
    <text evidence="6">The sequence shown here is derived from an EMBL/GenBank/DDBJ whole genome shotgun (WGS) entry which is preliminary data.</text>
</comment>
<evidence type="ECO:0000256" key="4">
    <source>
        <dbReference type="ARBA" id="ARBA00022898"/>
    </source>
</evidence>
<dbReference type="PROSITE" id="PS00600">
    <property type="entry name" value="AA_TRANSFER_CLASS_3"/>
    <property type="match status" value="1"/>
</dbReference>
<dbReference type="GO" id="GO:0030170">
    <property type="term" value="F:pyridoxal phosphate binding"/>
    <property type="evidence" value="ECO:0007669"/>
    <property type="project" value="InterPro"/>
</dbReference>
<dbReference type="CDD" id="cd00610">
    <property type="entry name" value="OAT_like"/>
    <property type="match status" value="1"/>
</dbReference>
<dbReference type="InterPro" id="IPR050103">
    <property type="entry name" value="Class-III_PLP-dep_AT"/>
</dbReference>
<dbReference type="Proteomes" id="UP000315131">
    <property type="component" value="Unassembled WGS sequence"/>
</dbReference>
<dbReference type="InterPro" id="IPR015421">
    <property type="entry name" value="PyrdxlP-dep_Trfase_major"/>
</dbReference>
<dbReference type="Gene3D" id="3.90.1150.10">
    <property type="entry name" value="Aspartate Aminotransferase, domain 1"/>
    <property type="match status" value="1"/>
</dbReference>
<dbReference type="InterPro" id="IPR049704">
    <property type="entry name" value="Aminotrans_3_PPA_site"/>
</dbReference>
<reference evidence="6 7" key="1">
    <citation type="submission" date="2019-06" db="EMBL/GenBank/DDBJ databases">
        <title>Gramella sabulilitoris sp. nov., isolated from a marine sand.</title>
        <authorList>
            <person name="Yoon J.-H."/>
        </authorList>
    </citation>
    <scope>NUCLEOTIDE SEQUENCE [LARGE SCALE GENOMIC DNA]</scope>
    <source>
        <strain evidence="6 7">HSMS-1</strain>
    </source>
</reference>
<dbReference type="InterPro" id="IPR005814">
    <property type="entry name" value="Aminotrans_3"/>
</dbReference>
<proteinExistence type="inferred from homology"/>
<keyword evidence="2 6" id="KW-0032">Aminotransferase</keyword>
<keyword evidence="3 6" id="KW-0808">Transferase</keyword>
<dbReference type="GO" id="GO:0008483">
    <property type="term" value="F:transaminase activity"/>
    <property type="evidence" value="ECO:0007669"/>
    <property type="project" value="UniProtKB-KW"/>
</dbReference>
<dbReference type="EMBL" id="VHSF01000002">
    <property type="protein sequence ID" value="TRO65176.1"/>
    <property type="molecule type" value="Genomic_DNA"/>
</dbReference>
<dbReference type="OrthoDB" id="9801052at2"/>
<dbReference type="SUPFAM" id="SSF53383">
    <property type="entry name" value="PLP-dependent transferases"/>
    <property type="match status" value="1"/>
</dbReference>
<evidence type="ECO:0000256" key="1">
    <source>
        <dbReference type="ARBA" id="ARBA00001933"/>
    </source>
</evidence>
<dbReference type="Gene3D" id="3.40.640.10">
    <property type="entry name" value="Type I PLP-dependent aspartate aminotransferase-like (Major domain)"/>
    <property type="match status" value="1"/>
</dbReference>
<dbReference type="PIRSF" id="PIRSF000521">
    <property type="entry name" value="Transaminase_4ab_Lys_Orn"/>
    <property type="match status" value="1"/>
</dbReference>
<dbReference type="FunFam" id="3.40.640.10:FF:000004">
    <property type="entry name" value="Acetylornithine aminotransferase"/>
    <property type="match status" value="1"/>
</dbReference>
<accession>A0A550I2H5</accession>
<protein>
    <submittedName>
        <fullName evidence="6">Aspartate aminotransferase family protein</fullName>
    </submittedName>
</protein>
<dbReference type="InterPro" id="IPR015424">
    <property type="entry name" value="PyrdxlP-dep_Trfase"/>
</dbReference>
<evidence type="ECO:0000313" key="7">
    <source>
        <dbReference type="Proteomes" id="UP000315131"/>
    </source>
</evidence>
<keyword evidence="7" id="KW-1185">Reference proteome</keyword>
<evidence type="ECO:0000256" key="5">
    <source>
        <dbReference type="RuleBase" id="RU003560"/>
    </source>
</evidence>
<comment type="similarity">
    <text evidence="5">Belongs to the class-III pyridoxal-phosphate-dependent aminotransferase family.</text>
</comment>
<dbReference type="InterPro" id="IPR015422">
    <property type="entry name" value="PyrdxlP-dep_Trfase_small"/>
</dbReference>
<dbReference type="GO" id="GO:0042802">
    <property type="term" value="F:identical protein binding"/>
    <property type="evidence" value="ECO:0007669"/>
    <property type="project" value="TreeGrafter"/>
</dbReference>
<keyword evidence="4 5" id="KW-0663">Pyridoxal phosphate</keyword>